<evidence type="ECO:0000313" key="2">
    <source>
        <dbReference type="Proteomes" id="UP001244207"/>
    </source>
</evidence>
<reference evidence="1" key="1">
    <citation type="submission" date="2021-12" db="EMBL/GenBank/DDBJ databases">
        <title>Comparative genomics, transcriptomics and evolutionary studies reveal genomic signatures of adaptation to plant cell wall in hemibiotrophic fungi.</title>
        <authorList>
            <consortium name="DOE Joint Genome Institute"/>
            <person name="Baroncelli R."/>
            <person name="Diaz J.F."/>
            <person name="Benocci T."/>
            <person name="Peng M."/>
            <person name="Battaglia E."/>
            <person name="Haridas S."/>
            <person name="Andreopoulos W."/>
            <person name="Labutti K."/>
            <person name="Pangilinan J."/>
            <person name="Floch G.L."/>
            <person name="Makela M.R."/>
            <person name="Henrissat B."/>
            <person name="Grigoriev I.V."/>
            <person name="Crouch J.A."/>
            <person name="De Vries R.P."/>
            <person name="Sukno S.A."/>
            <person name="Thon M.R."/>
        </authorList>
    </citation>
    <scope>NUCLEOTIDE SEQUENCE</scope>
    <source>
        <strain evidence="1">CBS 112980</strain>
    </source>
</reference>
<name>A0AAD8XLP1_GLOAC</name>
<dbReference type="AlphaFoldDB" id="A0AAD8XLP1"/>
<dbReference type="GeneID" id="85394000"/>
<sequence>MGPRGCVGPGLWLLPEEPGSLCCAPCRSQTRGFTLYGNASASLPQPKPRTQVRSSSNGKVTFMQSGGACNRVSVPPIRPSSRLIGHISLCLRRQPGRGLTMDTIR</sequence>
<keyword evidence="2" id="KW-1185">Reference proteome</keyword>
<dbReference type="RefSeq" id="XP_060369730.1">
    <property type="nucleotide sequence ID" value="XM_060510101.1"/>
</dbReference>
<protein>
    <submittedName>
        <fullName evidence="1">Uncharacterized protein</fullName>
    </submittedName>
</protein>
<gene>
    <name evidence="1" type="ORF">BDZ83DRAFT_647616</name>
</gene>
<dbReference type="Proteomes" id="UP001244207">
    <property type="component" value="Unassembled WGS sequence"/>
</dbReference>
<accession>A0AAD8XLP1</accession>
<proteinExistence type="predicted"/>
<evidence type="ECO:0000313" key="1">
    <source>
        <dbReference type="EMBL" id="KAK1729675.1"/>
    </source>
</evidence>
<dbReference type="EMBL" id="JAHMHS010000010">
    <property type="protein sequence ID" value="KAK1729675.1"/>
    <property type="molecule type" value="Genomic_DNA"/>
</dbReference>
<comment type="caution">
    <text evidence="1">The sequence shown here is derived from an EMBL/GenBank/DDBJ whole genome shotgun (WGS) entry which is preliminary data.</text>
</comment>
<organism evidence="1 2">
    <name type="scientific">Glomerella acutata</name>
    <name type="common">Colletotrichum acutatum</name>
    <dbReference type="NCBI Taxonomy" id="27357"/>
    <lineage>
        <taxon>Eukaryota</taxon>
        <taxon>Fungi</taxon>
        <taxon>Dikarya</taxon>
        <taxon>Ascomycota</taxon>
        <taxon>Pezizomycotina</taxon>
        <taxon>Sordariomycetes</taxon>
        <taxon>Hypocreomycetidae</taxon>
        <taxon>Glomerellales</taxon>
        <taxon>Glomerellaceae</taxon>
        <taxon>Colletotrichum</taxon>
        <taxon>Colletotrichum acutatum species complex</taxon>
    </lineage>
</organism>